<keyword evidence="18" id="KW-1185">Reference proteome</keyword>
<dbReference type="NCBIfam" id="TIGR00589">
    <property type="entry name" value="ogt"/>
    <property type="match status" value="1"/>
</dbReference>
<reference evidence="17 18" key="1">
    <citation type="journal article" date="2010" name="Science">
        <title>Genomic comparison of the ants Camponotus floridanus and Harpegnathos saltator.</title>
        <authorList>
            <person name="Bonasio R."/>
            <person name="Zhang G."/>
            <person name="Ye C."/>
            <person name="Mutti N.S."/>
            <person name="Fang X."/>
            <person name="Qin N."/>
            <person name="Donahue G."/>
            <person name="Yang P."/>
            <person name="Li Q."/>
            <person name="Li C."/>
            <person name="Zhang P."/>
            <person name="Huang Z."/>
            <person name="Berger S.L."/>
            <person name="Reinberg D."/>
            <person name="Wang J."/>
            <person name="Liebig J."/>
        </authorList>
    </citation>
    <scope>NUCLEOTIDE SEQUENCE [LARGE SCALE GENOMIC DNA]</scope>
    <source>
        <strain evidence="17 18">Hsal</strain>
    </source>
</reference>
<dbReference type="Gene3D" id="1.10.10.10">
    <property type="entry name" value="Winged helix-like DNA-binding domain superfamily/Winged helix DNA-binding domain"/>
    <property type="match status" value="1"/>
</dbReference>
<reference evidence="17 18" key="2">
    <citation type="journal article" date="2016" name="Sci. Rep.">
        <title>The genome of Rhizobiales bacteria in predatory ants reveals urease gene functions but no genes for nitrogen fixation.</title>
        <authorList>
            <person name="Neuvonen M.M."/>
            <person name="Tamarit D."/>
            <person name="Naslund K."/>
            <person name="Liebig J."/>
            <person name="Feldhaar H."/>
            <person name="Moran N.A."/>
            <person name="Guy L."/>
            <person name="Andersson S.G."/>
        </authorList>
    </citation>
    <scope>NUCLEOTIDE SEQUENCE [LARGE SCALE GENOMIC DNA]</scope>
    <source>
        <strain evidence="17 18">Hsal</strain>
    </source>
</reference>
<dbReference type="GO" id="GO:0043565">
    <property type="term" value="F:sequence-specific DNA binding"/>
    <property type="evidence" value="ECO:0007669"/>
    <property type="project" value="InterPro"/>
</dbReference>
<dbReference type="GO" id="GO:0003908">
    <property type="term" value="F:methylated-DNA-[protein]-cysteine S-methyltransferase activity"/>
    <property type="evidence" value="ECO:0007669"/>
    <property type="project" value="UniProtKB-EC"/>
</dbReference>
<dbReference type="STRING" id="1902579.BHV28_00650"/>
<keyword evidence="12" id="KW-0234">DNA repair</keyword>
<dbReference type="SUPFAM" id="SSF46767">
    <property type="entry name" value="Methylated DNA-protein cysteine methyltransferase, C-terminal domain"/>
    <property type="match status" value="1"/>
</dbReference>
<comment type="similarity">
    <text evidence="2">Belongs to the MGMT family.</text>
</comment>
<feature type="binding site" evidence="15">
    <location>
        <position position="69"/>
    </location>
    <ligand>
        <name>Zn(2+)</name>
        <dbReference type="ChEBI" id="CHEBI:29105"/>
    </ligand>
</feature>
<dbReference type="GO" id="GO:0032259">
    <property type="term" value="P:methylation"/>
    <property type="evidence" value="ECO:0007669"/>
    <property type="project" value="UniProtKB-KW"/>
</dbReference>
<dbReference type="Gene3D" id="3.30.160.70">
    <property type="entry name" value="Methylated DNA-protein cysteine methyltransferase domain"/>
    <property type="match status" value="1"/>
</dbReference>
<proteinExistence type="inferred from homology"/>
<dbReference type="GO" id="GO:0006281">
    <property type="term" value="P:DNA repair"/>
    <property type="evidence" value="ECO:0007669"/>
    <property type="project" value="UniProtKB-KW"/>
</dbReference>
<accession>A0A1U9JSE3</accession>
<feature type="binding site" evidence="15">
    <location>
        <position position="42"/>
    </location>
    <ligand>
        <name>Zn(2+)</name>
        <dbReference type="ChEBI" id="CHEBI:29105"/>
    </ligand>
</feature>
<comment type="cofactor">
    <cofactor evidence="15">
        <name>Zn(2+)</name>
        <dbReference type="ChEBI" id="CHEBI:29105"/>
    </cofactor>
    <text evidence="15">Binds 1 zinc ion per subunit.</text>
</comment>
<dbReference type="InterPro" id="IPR001497">
    <property type="entry name" value="MethylDNA_cys_MeTrfase_AS"/>
</dbReference>
<dbReference type="PROSITE" id="PS00374">
    <property type="entry name" value="MGMT"/>
    <property type="match status" value="1"/>
</dbReference>
<evidence type="ECO:0000313" key="17">
    <source>
        <dbReference type="EMBL" id="AQS40791.1"/>
    </source>
</evidence>
<evidence type="ECO:0000313" key="18">
    <source>
        <dbReference type="Proteomes" id="UP000188912"/>
    </source>
</evidence>
<evidence type="ECO:0000256" key="3">
    <source>
        <dbReference type="ARBA" id="ARBA00011918"/>
    </source>
</evidence>
<evidence type="ECO:0000256" key="13">
    <source>
        <dbReference type="ARBA" id="ARBA00049348"/>
    </source>
</evidence>
<keyword evidence="6" id="KW-0808">Transferase</keyword>
<keyword evidence="5 17" id="KW-0489">Methyltransferase</keyword>
<dbReference type="InterPro" id="IPR004026">
    <property type="entry name" value="Ada_DNA_repair_Zn-bd"/>
</dbReference>
<dbReference type="InterPro" id="IPR014048">
    <property type="entry name" value="MethylDNA_cys_MeTrfase_DNA-bd"/>
</dbReference>
<dbReference type="AlphaFoldDB" id="A0A1U9JSE3"/>
<dbReference type="GO" id="GO:0003700">
    <property type="term" value="F:DNA-binding transcription factor activity"/>
    <property type="evidence" value="ECO:0007669"/>
    <property type="project" value="InterPro"/>
</dbReference>
<dbReference type="EC" id="2.1.1.63" evidence="3"/>
<dbReference type="PANTHER" id="PTHR10815:SF5">
    <property type="entry name" value="METHYLATED-DNA--PROTEIN-CYSTEINE METHYLTRANSFERASE"/>
    <property type="match status" value="1"/>
</dbReference>
<name>A0A1U9JSE3_9HYPH</name>
<keyword evidence="4" id="KW-0597">Phosphoprotein</keyword>
<evidence type="ECO:0000256" key="1">
    <source>
        <dbReference type="ARBA" id="ARBA00001286"/>
    </source>
</evidence>
<feature type="binding site" evidence="15">
    <location>
        <position position="72"/>
    </location>
    <ligand>
        <name>Zn(2+)</name>
        <dbReference type="ChEBI" id="CHEBI:29105"/>
    </ligand>
</feature>
<dbReference type="EMBL" id="CP017315">
    <property type="protein sequence ID" value="AQS40791.1"/>
    <property type="molecule type" value="Genomic_DNA"/>
</dbReference>
<dbReference type="InterPro" id="IPR036388">
    <property type="entry name" value="WH-like_DNA-bd_sf"/>
</dbReference>
<evidence type="ECO:0000256" key="4">
    <source>
        <dbReference type="ARBA" id="ARBA00022553"/>
    </source>
</evidence>
<comment type="catalytic activity">
    <reaction evidence="13">
        <text>a 6-O-methyl-2'-deoxyguanosine in DNA + L-cysteinyl-[protein] = S-methyl-L-cysteinyl-[protein] + a 2'-deoxyguanosine in DNA</text>
        <dbReference type="Rhea" id="RHEA:24000"/>
        <dbReference type="Rhea" id="RHEA-COMP:10131"/>
        <dbReference type="Rhea" id="RHEA-COMP:10132"/>
        <dbReference type="Rhea" id="RHEA-COMP:11367"/>
        <dbReference type="Rhea" id="RHEA-COMP:11368"/>
        <dbReference type="ChEBI" id="CHEBI:29950"/>
        <dbReference type="ChEBI" id="CHEBI:82612"/>
        <dbReference type="ChEBI" id="CHEBI:85445"/>
        <dbReference type="ChEBI" id="CHEBI:85448"/>
        <dbReference type="EC" id="2.1.1.63"/>
    </reaction>
</comment>
<dbReference type="GO" id="GO:0008270">
    <property type="term" value="F:zinc ion binding"/>
    <property type="evidence" value="ECO:0007669"/>
    <property type="project" value="InterPro"/>
</dbReference>
<evidence type="ECO:0000256" key="2">
    <source>
        <dbReference type="ARBA" id="ARBA00008711"/>
    </source>
</evidence>
<dbReference type="Pfam" id="PF01035">
    <property type="entry name" value="DNA_binding_1"/>
    <property type="match status" value="1"/>
</dbReference>
<dbReference type="Proteomes" id="UP000188912">
    <property type="component" value="Chromosome"/>
</dbReference>
<keyword evidence="9 15" id="KW-0862">Zinc</keyword>
<evidence type="ECO:0000256" key="12">
    <source>
        <dbReference type="ARBA" id="ARBA00023204"/>
    </source>
</evidence>
<dbReference type="FunFam" id="3.30.160.70:FF:000001">
    <property type="entry name" value="Methylated-DNA--protein-cysteine methyltransferase"/>
    <property type="match status" value="1"/>
</dbReference>
<dbReference type="FunFam" id="1.10.10.10:FF:000214">
    <property type="entry name" value="Methylated-DNA--protein-cysteine methyltransferase"/>
    <property type="match status" value="1"/>
</dbReference>
<feature type="domain" description="HTH araC/xylS-type" evidence="16">
    <location>
        <begin position="82"/>
        <end position="182"/>
    </location>
</feature>
<protein>
    <recommendedName>
        <fullName evidence="3">methylated-DNA--[protein]-cysteine S-methyltransferase</fullName>
        <ecNumber evidence="3">2.1.1.63</ecNumber>
    </recommendedName>
</protein>
<feature type="active site" description="Nucleophile; methyl group acceptor from methylphosphotriester" evidence="14">
    <location>
        <position position="38"/>
    </location>
</feature>
<dbReference type="PROSITE" id="PS01124">
    <property type="entry name" value="HTH_ARAC_FAMILY_2"/>
    <property type="match status" value="1"/>
</dbReference>
<evidence type="ECO:0000256" key="7">
    <source>
        <dbReference type="ARBA" id="ARBA00022723"/>
    </source>
</evidence>
<dbReference type="Gene3D" id="3.40.10.10">
    <property type="entry name" value="DNA Methylphosphotriester Repair Domain"/>
    <property type="match status" value="1"/>
</dbReference>
<dbReference type="InterPro" id="IPR016221">
    <property type="entry name" value="Bifunct_regulatory_prot_Ada"/>
</dbReference>
<evidence type="ECO:0000256" key="10">
    <source>
        <dbReference type="ARBA" id="ARBA00023125"/>
    </source>
</evidence>
<dbReference type="SUPFAM" id="SSF57884">
    <property type="entry name" value="Ada DNA repair protein, N-terminal domain (N-Ada 10)"/>
    <property type="match status" value="1"/>
</dbReference>
<evidence type="ECO:0000256" key="15">
    <source>
        <dbReference type="PIRSR" id="PIRSR000409-3"/>
    </source>
</evidence>
<dbReference type="InterPro" id="IPR036631">
    <property type="entry name" value="MGMT_N_sf"/>
</dbReference>
<dbReference type="Pfam" id="PF02805">
    <property type="entry name" value="Ada_Zn_binding"/>
    <property type="match status" value="1"/>
</dbReference>
<gene>
    <name evidence="17" type="primary">ada</name>
    <name evidence="17" type="ORF">BHV28_00650</name>
</gene>
<keyword evidence="8" id="KW-0227">DNA damage</keyword>
<evidence type="ECO:0000256" key="8">
    <source>
        <dbReference type="ARBA" id="ARBA00022763"/>
    </source>
</evidence>
<evidence type="ECO:0000256" key="11">
    <source>
        <dbReference type="ARBA" id="ARBA00023159"/>
    </source>
</evidence>
<feature type="active site" description="Nucleophile; methyl group acceptor from either O6-methylguanine or O4-methylthymine" evidence="14">
    <location>
        <position position="319"/>
    </location>
</feature>
<keyword evidence="10" id="KW-0238">DNA-binding</keyword>
<dbReference type="InterPro" id="IPR036217">
    <property type="entry name" value="MethylDNA_cys_MeTrfase_DNAb"/>
</dbReference>
<evidence type="ECO:0000256" key="6">
    <source>
        <dbReference type="ARBA" id="ARBA00022679"/>
    </source>
</evidence>
<sequence length="360" mass="39905">MMTDLFNNSDTLYQAFLARDRSYDGHMFVCVATTGIFCRLSCPARKPGKDHVRFFETAAACLEQGYRPCKKCRPLEPAGQPEPIISNLLARLEQNPDHVWSETDLAKLGLDPSTVRRLFKRHIGMTFLDLARLRRAGRGITALAQGANVIDAQLDAGYDSASGFRDAVTRLLGQPPARLKGRHLLQADWMETPVGAMLAIADRHRLHLLEFFERKALTAEIQRLQKTMNSTVSFGRSPPIDQIEKELAAYFKGESAAFHTPLARHGSPFTCKVWDALTRIPPGVTHSYAQLAQTIGQPTAMRAVARANGANQLAIIIPCHRVIGANGSLTGYAGGLWRKNWLLTHEKRYFPACNSLANSL</sequence>
<dbReference type="CDD" id="cd06445">
    <property type="entry name" value="ATase"/>
    <property type="match status" value="1"/>
</dbReference>
<dbReference type="KEGG" id="thd:BHV28_00650"/>
<feature type="binding site" evidence="15">
    <location>
        <position position="38"/>
    </location>
    <ligand>
        <name>Zn(2+)</name>
        <dbReference type="ChEBI" id="CHEBI:29105"/>
    </ligand>
</feature>
<evidence type="ECO:0000256" key="5">
    <source>
        <dbReference type="ARBA" id="ARBA00022603"/>
    </source>
</evidence>
<dbReference type="SUPFAM" id="SSF53155">
    <property type="entry name" value="Methylated DNA-protein cysteine methyltransferase domain"/>
    <property type="match status" value="1"/>
</dbReference>
<evidence type="ECO:0000259" key="16">
    <source>
        <dbReference type="PROSITE" id="PS01124"/>
    </source>
</evidence>
<keyword evidence="11" id="KW-0010">Activator</keyword>
<dbReference type="Gene3D" id="1.10.10.60">
    <property type="entry name" value="Homeodomain-like"/>
    <property type="match status" value="1"/>
</dbReference>
<dbReference type="InterPro" id="IPR035451">
    <property type="entry name" value="Ada-like_dom_sf"/>
</dbReference>
<dbReference type="SMART" id="SM00342">
    <property type="entry name" value="HTH_ARAC"/>
    <property type="match status" value="1"/>
</dbReference>
<organism evidence="17 18">
    <name type="scientific">Candidatus Tokpelaia hoelldobleri</name>
    <dbReference type="NCBI Taxonomy" id="1902579"/>
    <lineage>
        <taxon>Bacteria</taxon>
        <taxon>Pseudomonadati</taxon>
        <taxon>Pseudomonadota</taxon>
        <taxon>Alphaproteobacteria</taxon>
        <taxon>Hyphomicrobiales</taxon>
        <taxon>Candidatus Tokpelaia</taxon>
    </lineage>
</organism>
<dbReference type="InterPro" id="IPR018060">
    <property type="entry name" value="HTH_AraC"/>
</dbReference>
<dbReference type="PIRSF" id="PIRSF000409">
    <property type="entry name" value="Ada"/>
    <property type="match status" value="1"/>
</dbReference>
<dbReference type="Pfam" id="PF12833">
    <property type="entry name" value="HTH_18"/>
    <property type="match status" value="1"/>
</dbReference>
<evidence type="ECO:0000256" key="14">
    <source>
        <dbReference type="PIRSR" id="PIRSR000409-1"/>
    </source>
</evidence>
<dbReference type="PANTHER" id="PTHR10815">
    <property type="entry name" value="METHYLATED-DNA--PROTEIN-CYSTEINE METHYLTRANSFERASE"/>
    <property type="match status" value="1"/>
</dbReference>
<comment type="catalytic activity">
    <reaction evidence="1">
        <text>a 4-O-methyl-thymidine in DNA + L-cysteinyl-[protein] = a thymidine in DNA + S-methyl-L-cysteinyl-[protein]</text>
        <dbReference type="Rhea" id="RHEA:53428"/>
        <dbReference type="Rhea" id="RHEA-COMP:10131"/>
        <dbReference type="Rhea" id="RHEA-COMP:10132"/>
        <dbReference type="Rhea" id="RHEA-COMP:13555"/>
        <dbReference type="Rhea" id="RHEA-COMP:13556"/>
        <dbReference type="ChEBI" id="CHEBI:29950"/>
        <dbReference type="ChEBI" id="CHEBI:82612"/>
        <dbReference type="ChEBI" id="CHEBI:137386"/>
        <dbReference type="ChEBI" id="CHEBI:137387"/>
        <dbReference type="EC" id="2.1.1.63"/>
    </reaction>
</comment>
<keyword evidence="7 15" id="KW-0479">Metal-binding</keyword>
<evidence type="ECO:0000256" key="9">
    <source>
        <dbReference type="ARBA" id="ARBA00022833"/>
    </source>
</evidence>